<reference evidence="17 18" key="1">
    <citation type="journal article" date="2017" name="Nature">
        <title>The Apostasia genome and the evolution of orchids.</title>
        <authorList>
            <person name="Zhang G.Q."/>
            <person name="Liu K.W."/>
            <person name="Li Z."/>
            <person name="Lohaus R."/>
            <person name="Hsiao Y.Y."/>
            <person name="Niu S.C."/>
            <person name="Wang J.Y."/>
            <person name="Lin Y.C."/>
            <person name="Xu Q."/>
            <person name="Chen L.J."/>
            <person name="Yoshida K."/>
            <person name="Fujiwara S."/>
            <person name="Wang Z.W."/>
            <person name="Zhang Y.Q."/>
            <person name="Mitsuda N."/>
            <person name="Wang M."/>
            <person name="Liu G.H."/>
            <person name="Pecoraro L."/>
            <person name="Huang H.X."/>
            <person name="Xiao X.J."/>
            <person name="Lin M."/>
            <person name="Wu X.Y."/>
            <person name="Wu W.L."/>
            <person name="Chen Y.Y."/>
            <person name="Chang S.B."/>
            <person name="Sakamoto S."/>
            <person name="Ohme-Takagi M."/>
            <person name="Yagi M."/>
            <person name="Zeng S.J."/>
            <person name="Shen C.Y."/>
            <person name="Yeh C.M."/>
            <person name="Luo Y.B."/>
            <person name="Tsai W.C."/>
            <person name="Van de Peer Y."/>
            <person name="Liu Z.J."/>
        </authorList>
    </citation>
    <scope>NUCLEOTIDE SEQUENCE [LARGE SCALE GENOMIC DNA]</scope>
    <source>
        <strain evidence="18">cv. Shenzhen</strain>
        <tissue evidence="17">Stem</tissue>
    </source>
</reference>
<evidence type="ECO:0000256" key="15">
    <source>
        <dbReference type="SAM" id="MobiDB-lite"/>
    </source>
</evidence>
<dbReference type="Pfam" id="PF01956">
    <property type="entry name" value="EMC3_TMCO1"/>
    <property type="match status" value="1"/>
</dbReference>
<sequence>MAAMASVLSAFRYSDSLVVVGISICTAFLCEGISWLLIYRTSTYKSLRSSIDRASKKLESMKSPSSSTDGASASLSAAGRRSSSRVKKMDRVETSLKESTRDLSLSKFKSGFVVAVVLFVIFGLLNSMFEGRAVAKLPFSPISFVLKMSHRGIRGNDPTDCSMAFLYFLCSISIRTNLQKFLGFAPPRGAAGAGLFPMPDPKTS</sequence>
<comment type="function">
    <text evidence="14">Calcium-selective channel required to prevent calcium stores from overfilling.</text>
</comment>
<feature type="transmembrane region" description="Helical" evidence="16">
    <location>
        <begin position="111"/>
        <end position="129"/>
    </location>
</feature>
<evidence type="ECO:0000256" key="6">
    <source>
        <dbReference type="ARBA" id="ARBA00022692"/>
    </source>
</evidence>
<evidence type="ECO:0000256" key="3">
    <source>
        <dbReference type="ARBA" id="ARBA00022448"/>
    </source>
</evidence>
<dbReference type="OrthoDB" id="342726at2759"/>
<evidence type="ECO:0000256" key="11">
    <source>
        <dbReference type="ARBA" id="ARBA00023065"/>
    </source>
</evidence>
<evidence type="ECO:0000256" key="13">
    <source>
        <dbReference type="ARBA" id="ARBA00023303"/>
    </source>
</evidence>
<keyword evidence="9 16" id="KW-1133">Transmembrane helix</keyword>
<feature type="compositionally biased region" description="Low complexity" evidence="15">
    <location>
        <begin position="63"/>
        <end position="81"/>
    </location>
</feature>
<organism evidence="17 18">
    <name type="scientific">Apostasia shenzhenica</name>
    <dbReference type="NCBI Taxonomy" id="1088818"/>
    <lineage>
        <taxon>Eukaryota</taxon>
        <taxon>Viridiplantae</taxon>
        <taxon>Streptophyta</taxon>
        <taxon>Embryophyta</taxon>
        <taxon>Tracheophyta</taxon>
        <taxon>Spermatophyta</taxon>
        <taxon>Magnoliopsida</taxon>
        <taxon>Liliopsida</taxon>
        <taxon>Asparagales</taxon>
        <taxon>Orchidaceae</taxon>
        <taxon>Apostasioideae</taxon>
        <taxon>Apostasia</taxon>
    </lineage>
</organism>
<accession>A0A2H9ZV30</accession>
<evidence type="ECO:0000256" key="8">
    <source>
        <dbReference type="ARBA" id="ARBA00022837"/>
    </source>
</evidence>
<keyword evidence="4" id="KW-0109">Calcium transport</keyword>
<dbReference type="PANTHER" id="PTHR20917">
    <property type="entry name" value="PNAS-RELATED"/>
    <property type="match status" value="1"/>
</dbReference>
<keyword evidence="7 14" id="KW-0256">Endoplasmic reticulum</keyword>
<evidence type="ECO:0000256" key="14">
    <source>
        <dbReference type="PIRNR" id="PIRNR023322"/>
    </source>
</evidence>
<name>A0A2H9ZV30_9ASPA</name>
<dbReference type="GO" id="GO:0032469">
    <property type="term" value="P:endoplasmic reticulum calcium ion homeostasis"/>
    <property type="evidence" value="ECO:0007669"/>
    <property type="project" value="UniProtKB-UniRule"/>
</dbReference>
<keyword evidence="5 14" id="KW-0107">Calcium channel</keyword>
<comment type="subcellular location">
    <subcellularLocation>
        <location evidence="1">Endoplasmic reticulum membrane</location>
        <topology evidence="1">Multi-pass membrane protein</topology>
    </subcellularLocation>
</comment>
<dbReference type="Proteomes" id="UP000236161">
    <property type="component" value="Unassembled WGS sequence"/>
</dbReference>
<evidence type="ECO:0000256" key="9">
    <source>
        <dbReference type="ARBA" id="ARBA00022989"/>
    </source>
</evidence>
<comment type="similarity">
    <text evidence="2 14">Belongs to the TMCO1 family.</text>
</comment>
<gene>
    <name evidence="17" type="ORF">AXF42_Ash017099</name>
</gene>
<evidence type="ECO:0000256" key="10">
    <source>
        <dbReference type="ARBA" id="ARBA00023054"/>
    </source>
</evidence>
<evidence type="ECO:0000313" key="18">
    <source>
        <dbReference type="Proteomes" id="UP000236161"/>
    </source>
</evidence>
<dbReference type="PIRSF" id="PIRSF023322">
    <property type="entry name" value="DUF841_euk"/>
    <property type="match status" value="1"/>
</dbReference>
<protein>
    <recommendedName>
        <fullName evidence="14">Calcium load-activated calcium channel</fullName>
        <shortName evidence="14">CLAC channel</shortName>
    </recommendedName>
</protein>
<evidence type="ECO:0000256" key="1">
    <source>
        <dbReference type="ARBA" id="ARBA00004477"/>
    </source>
</evidence>
<keyword evidence="3 14" id="KW-0813">Transport</keyword>
<keyword evidence="12 14" id="KW-0472">Membrane</keyword>
<dbReference type="InterPro" id="IPR002809">
    <property type="entry name" value="EMC3/TMCO1"/>
</dbReference>
<dbReference type="GO" id="GO:0005262">
    <property type="term" value="F:calcium channel activity"/>
    <property type="evidence" value="ECO:0007669"/>
    <property type="project" value="UniProtKB-UniRule"/>
</dbReference>
<evidence type="ECO:0000313" key="17">
    <source>
        <dbReference type="EMBL" id="PKA47154.1"/>
    </source>
</evidence>
<evidence type="ECO:0000256" key="2">
    <source>
        <dbReference type="ARBA" id="ARBA00006537"/>
    </source>
</evidence>
<dbReference type="GO" id="GO:0005789">
    <property type="term" value="C:endoplasmic reticulum membrane"/>
    <property type="evidence" value="ECO:0007669"/>
    <property type="project" value="UniProtKB-SubCell"/>
</dbReference>
<dbReference type="PANTHER" id="PTHR20917:SF0">
    <property type="entry name" value="CALCIUM LOAD-ACTIVATED CALCIUM CHANNEL"/>
    <property type="match status" value="1"/>
</dbReference>
<evidence type="ECO:0000256" key="12">
    <source>
        <dbReference type="ARBA" id="ARBA00023136"/>
    </source>
</evidence>
<dbReference type="AlphaFoldDB" id="A0A2H9ZV30"/>
<dbReference type="SMART" id="SM01415">
    <property type="entry name" value="DUF106"/>
    <property type="match status" value="1"/>
</dbReference>
<evidence type="ECO:0000256" key="7">
    <source>
        <dbReference type="ARBA" id="ARBA00022824"/>
    </source>
</evidence>
<dbReference type="EMBL" id="KZ453539">
    <property type="protein sequence ID" value="PKA47154.1"/>
    <property type="molecule type" value="Genomic_DNA"/>
</dbReference>
<feature type="region of interest" description="Disordered" evidence="15">
    <location>
        <begin position="58"/>
        <end position="93"/>
    </location>
</feature>
<evidence type="ECO:0000256" key="4">
    <source>
        <dbReference type="ARBA" id="ARBA00022568"/>
    </source>
</evidence>
<proteinExistence type="inferred from homology"/>
<evidence type="ECO:0000256" key="5">
    <source>
        <dbReference type="ARBA" id="ARBA00022673"/>
    </source>
</evidence>
<keyword evidence="8 14" id="KW-0106">Calcium</keyword>
<keyword evidence="10" id="KW-0175">Coiled coil</keyword>
<keyword evidence="18" id="KW-1185">Reference proteome</keyword>
<keyword evidence="6 16" id="KW-0812">Transmembrane</keyword>
<dbReference type="STRING" id="1088818.A0A2H9ZV30"/>
<dbReference type="InterPro" id="IPR008559">
    <property type="entry name" value="TMCO1"/>
</dbReference>
<keyword evidence="11 14" id="KW-0406">Ion transport</keyword>
<feature type="transmembrane region" description="Helical" evidence="16">
    <location>
        <begin position="17"/>
        <end position="39"/>
    </location>
</feature>
<evidence type="ECO:0000256" key="16">
    <source>
        <dbReference type="SAM" id="Phobius"/>
    </source>
</evidence>
<keyword evidence="13" id="KW-0407">Ion channel</keyword>